<keyword evidence="5" id="KW-1185">Reference proteome</keyword>
<sequence length="798" mass="90417">MSHRRGHLTRKIPNVKLKPRPKVASSGINEQHEEFYDEADDIHLKTTSEKPLDGFVFCSTGILNRHELYKKAMEMGATYESNFTDNVTHLIAIEFGSPKYNCAIQLGATVLLPAFIEQSYLEWIDGENVDVEALIQKYTLLPFTNLIISMSGVEAGPIRKEIERSLIANGANISRDLHKQCTHLVTENTTSQKVKWARNYNMNNENKIKIVWTEWINACLAVNGRLPEEEFSTEKERPDISKYRASQAKRPGILPQETEVQQPVINKKRSFVEQPGNEDLEKAVLKKHKVAKSSLVEGILSQTTKSPVRERSTHIDTSNSFFKDESFNNTSNAFNMPTQTILPATNSFANNNIQPASSADQGKVFNNYTFSHRGFEKSKSHRLDLELEKYGASVTNSVNLADVTIVPFNSGNTYTTEIPSLTITECWVERCMYESKIIPYNSSPLFRPFEMPTISPEFAASLCITFSGLDECDRTQIMRFFRLLGITTKSSYPRGITHLISVMPPRGKRLERALEWQTPVVDVQWVWQTISTGRISPIEQYIWTPEKYKQNETNFFDSQSETTVQPPSIMLPSSQSSPKRLSQLQSSPTANIPLRKTLSTNPFKIKKENSSNGELLHDSIVQLLKQEGEKIYPNNSKTKKRPRLKRTSTSDSANNSVTPAPIPLEEQVDNRKEVTAAPSKATSSPLSSPSPPPSILSQVNSTQTNGQQNESLRIMYDDPEARNERKRILQALTNSSSDTRNAMKSDENYESSDIMYRFAKEDFEKPIAENRPKRNAAKESNEKTNNQQQYDPTQLDEF</sequence>
<dbReference type="AlphaFoldDB" id="I4Y7G3"/>
<dbReference type="PROSITE" id="PS50172">
    <property type="entry name" value="BRCT"/>
    <property type="match status" value="4"/>
</dbReference>
<dbReference type="OMA" id="LKPRGFE"/>
<evidence type="ECO:0000313" key="5">
    <source>
        <dbReference type="Proteomes" id="UP000005242"/>
    </source>
</evidence>
<dbReference type="Gene3D" id="3.40.50.10190">
    <property type="entry name" value="BRCT domain"/>
    <property type="match status" value="4"/>
</dbReference>
<gene>
    <name evidence="4" type="ORF">WALSEDRAFT_58475</name>
</gene>
<feature type="domain" description="BRCT" evidence="3">
    <location>
        <begin position="47"/>
        <end position="124"/>
    </location>
</feature>
<evidence type="ECO:0000256" key="1">
    <source>
        <dbReference type="ARBA" id="ARBA00022737"/>
    </source>
</evidence>
<accession>I4Y7G3</accession>
<feature type="compositionally biased region" description="Polar residues" evidence="2">
    <location>
        <begin position="558"/>
        <end position="590"/>
    </location>
</feature>
<dbReference type="Proteomes" id="UP000005242">
    <property type="component" value="Unassembled WGS sequence"/>
</dbReference>
<organism evidence="4 5">
    <name type="scientific">Wallemia mellicola (strain ATCC MYA-4683 / CBS 633.66)</name>
    <name type="common">Wallemia sebi (CBS 633.66)</name>
    <dbReference type="NCBI Taxonomy" id="671144"/>
    <lineage>
        <taxon>Eukaryota</taxon>
        <taxon>Fungi</taxon>
        <taxon>Dikarya</taxon>
        <taxon>Basidiomycota</taxon>
        <taxon>Wallemiomycotina</taxon>
        <taxon>Wallemiomycetes</taxon>
        <taxon>Wallemiales</taxon>
        <taxon>Wallemiaceae</taxon>
        <taxon>Wallemia</taxon>
    </lineage>
</organism>
<dbReference type="EMBL" id="JH668244">
    <property type="protein sequence ID" value="EIM19905.1"/>
    <property type="molecule type" value="Genomic_DNA"/>
</dbReference>
<feature type="domain" description="BRCT" evidence="3">
    <location>
        <begin position="143"/>
        <end position="233"/>
    </location>
</feature>
<dbReference type="STRING" id="671144.I4Y7G3"/>
<feature type="compositionally biased region" description="Basic and acidic residues" evidence="2">
    <location>
        <begin position="763"/>
        <end position="782"/>
    </location>
</feature>
<dbReference type="InterPro" id="IPR059215">
    <property type="entry name" value="BRCT2_TopBP1-like"/>
</dbReference>
<evidence type="ECO:0000259" key="3">
    <source>
        <dbReference type="PROSITE" id="PS50172"/>
    </source>
</evidence>
<dbReference type="SUPFAM" id="SSF52113">
    <property type="entry name" value="BRCT domain"/>
    <property type="match status" value="3"/>
</dbReference>
<dbReference type="eggNOG" id="KOG1929">
    <property type="taxonomic scope" value="Eukaryota"/>
</dbReference>
<evidence type="ECO:0000256" key="2">
    <source>
        <dbReference type="SAM" id="MobiDB-lite"/>
    </source>
</evidence>
<dbReference type="GeneID" id="18473023"/>
<dbReference type="OrthoDB" id="251770at2759"/>
<proteinExistence type="predicted"/>
<feature type="region of interest" description="Disordered" evidence="2">
    <location>
        <begin position="558"/>
        <end position="595"/>
    </location>
</feature>
<dbReference type="PANTHER" id="PTHR13561">
    <property type="entry name" value="DNA REPLICATION REGULATOR DPB11-RELATED"/>
    <property type="match status" value="1"/>
</dbReference>
<reference evidence="4 5" key="1">
    <citation type="journal article" date="2012" name="Fungal Genet. Biol.">
        <title>The genome of the xerotolerant mold Wallemia sebi reveals adaptations to osmotic stress and suggests cryptic sexual reproduction.</title>
        <authorList>
            <person name="Padamsee M."/>
            <person name="Kumar T.K.A."/>
            <person name="Riley R."/>
            <person name="Binder M."/>
            <person name="Boyd A."/>
            <person name="Calvo A.M."/>
            <person name="Furukawa K."/>
            <person name="Hesse C."/>
            <person name="Hohmann S."/>
            <person name="James T.Y."/>
            <person name="LaButti K."/>
            <person name="Lapidus A."/>
            <person name="Lindquist E."/>
            <person name="Lucas S."/>
            <person name="Miller K."/>
            <person name="Shantappa S."/>
            <person name="Grigoriev I.V."/>
            <person name="Hibbett D.S."/>
            <person name="McLaughlin D.J."/>
            <person name="Spatafora J.W."/>
            <person name="Aime M.C."/>
        </authorList>
    </citation>
    <scope>NUCLEOTIDE SEQUENCE [LARGE SCALE GENOMIC DNA]</scope>
    <source>
        <strain evidence="5">ATCC MYA-4683 / CBS 633.66</strain>
    </source>
</reference>
<feature type="compositionally biased region" description="Basic residues" evidence="2">
    <location>
        <begin position="637"/>
        <end position="646"/>
    </location>
</feature>
<dbReference type="HOGENOM" id="CLU_352406_0_0_1"/>
<dbReference type="Pfam" id="PF12738">
    <property type="entry name" value="PTCB-BRCT"/>
    <property type="match status" value="1"/>
</dbReference>
<dbReference type="KEGG" id="wse:WALSEDRAFT_58475"/>
<feature type="compositionally biased region" description="Polar residues" evidence="2">
    <location>
        <begin position="698"/>
        <end position="711"/>
    </location>
</feature>
<keyword evidence="1" id="KW-0677">Repeat</keyword>
<dbReference type="Pfam" id="PF00533">
    <property type="entry name" value="BRCT"/>
    <property type="match status" value="2"/>
</dbReference>
<dbReference type="GO" id="GO:0006270">
    <property type="term" value="P:DNA replication initiation"/>
    <property type="evidence" value="ECO:0007669"/>
    <property type="project" value="TreeGrafter"/>
</dbReference>
<dbReference type="PANTHER" id="PTHR13561:SF20">
    <property type="entry name" value="DNA TOPOISOMERASE 2-BINDING PROTEIN 1"/>
    <property type="match status" value="1"/>
</dbReference>
<dbReference type="GO" id="GO:0033314">
    <property type="term" value="P:mitotic DNA replication checkpoint signaling"/>
    <property type="evidence" value="ECO:0007669"/>
    <property type="project" value="TreeGrafter"/>
</dbReference>
<dbReference type="InParanoid" id="I4Y7G3"/>
<dbReference type="FunCoup" id="I4Y7G3">
    <property type="interactions" value="19"/>
</dbReference>
<dbReference type="CDD" id="cd00027">
    <property type="entry name" value="BRCT"/>
    <property type="match status" value="1"/>
</dbReference>
<feature type="region of interest" description="Disordered" evidence="2">
    <location>
        <begin position="763"/>
        <end position="798"/>
    </location>
</feature>
<name>I4Y7G3_WALMC</name>
<evidence type="ECO:0000313" key="4">
    <source>
        <dbReference type="EMBL" id="EIM19905.1"/>
    </source>
</evidence>
<dbReference type="SMART" id="SM00292">
    <property type="entry name" value="BRCT"/>
    <property type="match status" value="4"/>
</dbReference>
<feature type="compositionally biased region" description="Polar residues" evidence="2">
    <location>
        <begin position="783"/>
        <end position="792"/>
    </location>
</feature>
<dbReference type="GO" id="GO:0007095">
    <property type="term" value="P:mitotic G2 DNA damage checkpoint signaling"/>
    <property type="evidence" value="ECO:0007669"/>
    <property type="project" value="TreeGrafter"/>
</dbReference>
<dbReference type="InterPro" id="IPR001357">
    <property type="entry name" value="BRCT_dom"/>
</dbReference>
<feature type="domain" description="BRCT" evidence="3">
    <location>
        <begin position="466"/>
        <end position="543"/>
    </location>
</feature>
<dbReference type="CDD" id="cd17731">
    <property type="entry name" value="BRCT_TopBP1_rpt2_like"/>
    <property type="match status" value="1"/>
</dbReference>
<protein>
    <recommendedName>
        <fullName evidence="3">BRCT domain-containing protein</fullName>
    </recommendedName>
</protein>
<feature type="compositionally biased region" description="Polar residues" evidence="2">
    <location>
        <begin position="647"/>
        <end position="658"/>
    </location>
</feature>
<dbReference type="InterPro" id="IPR036420">
    <property type="entry name" value="BRCT_dom_sf"/>
</dbReference>
<feature type="region of interest" description="Disordered" evidence="2">
    <location>
        <begin position="627"/>
        <end position="711"/>
    </location>
</feature>
<feature type="domain" description="BRCT" evidence="3">
    <location>
        <begin position="360"/>
        <end position="445"/>
    </location>
</feature>
<dbReference type="RefSeq" id="XP_006960046.1">
    <property type="nucleotide sequence ID" value="XM_006959984.1"/>
</dbReference>
<feature type="compositionally biased region" description="Polar residues" evidence="2">
    <location>
        <begin position="731"/>
        <end position="740"/>
    </location>
</feature>
<feature type="region of interest" description="Disordered" evidence="2">
    <location>
        <begin position="731"/>
        <end position="751"/>
    </location>
</feature>